<sequence length="179" mass="19892">MDTVALFARFDQAAASAERPKAAQLRDIFERVEALIRSGVRYATIIGILAEFGLTFSYNTFAVTLKRIRRQRRNLTSQSTQTHVSPRPAVNQTDAAPLPAQTVQSATAVAPASESAGHERRTIARVGITLPEDWRTAALTREQLRALTFKQKVERAEAQTKQYFPNPFDPVTPEKNNPA</sequence>
<gene>
    <name evidence="3" type="ORF">WM40_27145</name>
</gene>
<dbReference type="OrthoDB" id="9091182at2"/>
<keyword evidence="2" id="KW-0472">Membrane</keyword>
<dbReference type="RefSeq" id="WP_046154657.1">
    <property type="nucleotide sequence ID" value="NZ_LAQU01000203.1"/>
</dbReference>
<feature type="transmembrane region" description="Helical" evidence="2">
    <location>
        <begin position="42"/>
        <end position="65"/>
    </location>
</feature>
<organism evidence="3 4">
    <name type="scientific">Robbsia andropogonis</name>
    <dbReference type="NCBI Taxonomy" id="28092"/>
    <lineage>
        <taxon>Bacteria</taxon>
        <taxon>Pseudomonadati</taxon>
        <taxon>Pseudomonadota</taxon>
        <taxon>Betaproteobacteria</taxon>
        <taxon>Burkholderiales</taxon>
        <taxon>Burkholderiaceae</taxon>
        <taxon>Robbsia</taxon>
    </lineage>
</organism>
<keyword evidence="2" id="KW-0812">Transmembrane</keyword>
<dbReference type="Proteomes" id="UP000033618">
    <property type="component" value="Unassembled WGS sequence"/>
</dbReference>
<dbReference type="PATRIC" id="fig|28092.6.peg.6433"/>
<evidence type="ECO:0000256" key="1">
    <source>
        <dbReference type="SAM" id="MobiDB-lite"/>
    </source>
</evidence>
<evidence type="ECO:0000313" key="3">
    <source>
        <dbReference type="EMBL" id="KKB60795.1"/>
    </source>
</evidence>
<accession>A0A0F5JT35</accession>
<comment type="caution">
    <text evidence="3">The sequence shown here is derived from an EMBL/GenBank/DDBJ whole genome shotgun (WGS) entry which is preliminary data.</text>
</comment>
<protein>
    <submittedName>
        <fullName evidence="3">Uncharacterized protein</fullName>
    </submittedName>
</protein>
<evidence type="ECO:0000256" key="2">
    <source>
        <dbReference type="SAM" id="Phobius"/>
    </source>
</evidence>
<name>A0A0F5JT35_9BURK</name>
<proteinExistence type="predicted"/>
<dbReference type="EMBL" id="LAQU01000203">
    <property type="protein sequence ID" value="KKB60795.1"/>
    <property type="molecule type" value="Genomic_DNA"/>
</dbReference>
<reference evidence="3 4" key="1">
    <citation type="submission" date="2015-03" db="EMBL/GenBank/DDBJ databases">
        <title>Draft Genome Sequence of Burkholderia andropogonis type strain ICMP2807, isolated from Sorghum bicolor.</title>
        <authorList>
            <person name="Lopes-Santos L."/>
            <person name="Castro D.B."/>
            <person name="Ottoboni L.M."/>
            <person name="Park D."/>
            <person name="Weirc B.S."/>
            <person name="Destefano S.A."/>
        </authorList>
    </citation>
    <scope>NUCLEOTIDE SEQUENCE [LARGE SCALE GENOMIC DNA]</scope>
    <source>
        <strain evidence="3 4">ICMP2807</strain>
    </source>
</reference>
<keyword evidence="2" id="KW-1133">Transmembrane helix</keyword>
<keyword evidence="4" id="KW-1185">Reference proteome</keyword>
<feature type="region of interest" description="Disordered" evidence="1">
    <location>
        <begin position="159"/>
        <end position="179"/>
    </location>
</feature>
<dbReference type="AlphaFoldDB" id="A0A0F5JT35"/>
<evidence type="ECO:0000313" key="4">
    <source>
        <dbReference type="Proteomes" id="UP000033618"/>
    </source>
</evidence>